<evidence type="ECO:0000313" key="4">
    <source>
        <dbReference type="EMBL" id="AFV12807.1"/>
    </source>
</evidence>
<name>K4LL85_THEPS</name>
<reference evidence="4 5" key="1">
    <citation type="journal article" date="2012" name="BMC Genomics">
        <title>Genome-guided analysis of physiological and morphological traits of the fermentative acetate oxidizer Thermacetogenium phaeum.</title>
        <authorList>
            <person name="Oehler D."/>
            <person name="Poehlein A."/>
            <person name="Leimbach A."/>
            <person name="Muller N."/>
            <person name="Daniel R."/>
            <person name="Gottschalk G."/>
            <person name="Schink B."/>
        </authorList>
    </citation>
    <scope>NUCLEOTIDE SEQUENCE [LARGE SCALE GENOMIC DNA]</scope>
    <source>
        <strain evidence="5">ATCC BAA-254 / DSM 26808 / PB</strain>
    </source>
</reference>
<dbReference type="GO" id="GO:0003677">
    <property type="term" value="F:DNA binding"/>
    <property type="evidence" value="ECO:0007669"/>
    <property type="project" value="InterPro"/>
</dbReference>
<dbReference type="PANTHER" id="PTHR38431">
    <property type="entry name" value="BLL2305 PROTEIN"/>
    <property type="match status" value="1"/>
</dbReference>
<evidence type="ECO:0000259" key="3">
    <source>
        <dbReference type="Pfam" id="PF12728"/>
    </source>
</evidence>
<dbReference type="InterPro" id="IPR041657">
    <property type="entry name" value="HTH_17"/>
</dbReference>
<organism evidence="4 5">
    <name type="scientific">Thermacetogenium phaeum (strain ATCC BAA-254 / DSM 26808 / PB)</name>
    <dbReference type="NCBI Taxonomy" id="1089553"/>
    <lineage>
        <taxon>Bacteria</taxon>
        <taxon>Bacillati</taxon>
        <taxon>Bacillota</taxon>
        <taxon>Clostridia</taxon>
        <taxon>Thermoanaerobacterales</taxon>
        <taxon>Thermoanaerobacteraceae</taxon>
        <taxon>Thermacetogenium</taxon>
    </lineage>
</organism>
<protein>
    <submittedName>
        <fullName evidence="4">Molybdopterin biosynthesis protein</fullName>
    </submittedName>
</protein>
<dbReference type="AlphaFoldDB" id="K4LL85"/>
<dbReference type="Pfam" id="PF12728">
    <property type="entry name" value="HTH_17"/>
    <property type="match status" value="1"/>
</dbReference>
<dbReference type="EMBL" id="CP003732">
    <property type="protein sequence ID" value="AFV12807.1"/>
    <property type="molecule type" value="Genomic_DNA"/>
</dbReference>
<dbReference type="RefSeq" id="WP_015051667.1">
    <property type="nucleotide sequence ID" value="NC_018870.1"/>
</dbReference>
<feature type="domain" description="PBP" evidence="2">
    <location>
        <begin position="106"/>
        <end position="296"/>
    </location>
</feature>
<dbReference type="NCBIfam" id="TIGR01764">
    <property type="entry name" value="excise"/>
    <property type="match status" value="1"/>
</dbReference>
<evidence type="ECO:0000313" key="5">
    <source>
        <dbReference type="Proteomes" id="UP000000467"/>
    </source>
</evidence>
<dbReference type="SUPFAM" id="SSF46955">
    <property type="entry name" value="Putative DNA-binding domain"/>
    <property type="match status" value="1"/>
</dbReference>
<sequence length="323" mass="35643">MPGDISYTPREVAELLKISRYTVYELIKRGELKAYRVGRKVRVEASDLEAFKWRARDDFSGVQPAPGVAPPTGGGPAAAGAPSPLAPSREPVIICGQDAVLDILERHLERVLPGCSCLRNHSGSSNGLFALYHRRANVATCHLWDGDTDEYNIPYIRRILPGQPVVVYNLVYRTAGFYVAGGNPLGITGWTDLVKPGIRFVNREPGSGCRVLLDEKLRRLGLDRHLVRGYERVEMTHLAVASCVARGEADVGLGAEAVAGQVKGIDFIPLQKERYDLVIRREDLNKPFARAILSILHSPDFRREVEGMGTYDISRMGDLIAEL</sequence>
<keyword evidence="5" id="KW-1185">Reference proteome</keyword>
<dbReference type="InterPro" id="IPR024370">
    <property type="entry name" value="PBP_domain"/>
</dbReference>
<dbReference type="OrthoDB" id="9804758at2"/>
<dbReference type="HOGENOM" id="CLU_053344_0_0_9"/>
<dbReference type="eggNOG" id="COG1910">
    <property type="taxonomic scope" value="Bacteria"/>
</dbReference>
<gene>
    <name evidence="4" type="ordered locus">Tph_c26390</name>
</gene>
<evidence type="ECO:0000256" key="1">
    <source>
        <dbReference type="SAM" id="MobiDB-lite"/>
    </source>
</evidence>
<dbReference type="Gene3D" id="3.40.190.10">
    <property type="entry name" value="Periplasmic binding protein-like II"/>
    <property type="match status" value="1"/>
</dbReference>
<dbReference type="InterPro" id="IPR009061">
    <property type="entry name" value="DNA-bd_dom_put_sf"/>
</dbReference>
<feature type="domain" description="Helix-turn-helix" evidence="3">
    <location>
        <begin position="7"/>
        <end position="55"/>
    </location>
</feature>
<accession>K4LL85</accession>
<evidence type="ECO:0000259" key="2">
    <source>
        <dbReference type="Pfam" id="PF12727"/>
    </source>
</evidence>
<feature type="region of interest" description="Disordered" evidence="1">
    <location>
        <begin position="62"/>
        <end position="84"/>
    </location>
</feature>
<dbReference type="Proteomes" id="UP000000467">
    <property type="component" value="Chromosome"/>
</dbReference>
<dbReference type="PANTHER" id="PTHR38431:SF1">
    <property type="entry name" value="BLL2305 PROTEIN"/>
    <property type="match status" value="1"/>
</dbReference>
<dbReference type="Pfam" id="PF12727">
    <property type="entry name" value="PBP_like"/>
    <property type="match status" value="1"/>
</dbReference>
<dbReference type="eggNOG" id="COG3311">
    <property type="taxonomic scope" value="Bacteria"/>
</dbReference>
<dbReference type="SUPFAM" id="SSF53850">
    <property type="entry name" value="Periplasmic binding protein-like II"/>
    <property type="match status" value="1"/>
</dbReference>
<dbReference type="InterPro" id="IPR010093">
    <property type="entry name" value="SinI_DNA-bd"/>
</dbReference>
<dbReference type="KEGG" id="tpz:Tph_c26390"/>
<dbReference type="STRING" id="1089553.Tph_c26390"/>
<proteinExistence type="predicted"/>